<evidence type="ECO:0000313" key="2">
    <source>
        <dbReference type="EMBL" id="CAL1675658.1"/>
    </source>
</evidence>
<feature type="compositionally biased region" description="Basic residues" evidence="1">
    <location>
        <begin position="1"/>
        <end position="17"/>
    </location>
</feature>
<feature type="region of interest" description="Disordered" evidence="1">
    <location>
        <begin position="67"/>
        <end position="99"/>
    </location>
</feature>
<reference evidence="2" key="1">
    <citation type="submission" date="2024-04" db="EMBL/GenBank/DDBJ databases">
        <authorList>
            <consortium name="Molecular Ecology Group"/>
        </authorList>
    </citation>
    <scope>NUCLEOTIDE SEQUENCE</scope>
</reference>
<dbReference type="AlphaFoldDB" id="A0AAV2N7D6"/>
<dbReference type="EMBL" id="OZ034834">
    <property type="protein sequence ID" value="CAL1675658.1"/>
    <property type="molecule type" value="Genomic_DNA"/>
</dbReference>
<protein>
    <submittedName>
        <fullName evidence="2">Uncharacterized protein</fullName>
    </submittedName>
</protein>
<keyword evidence="3" id="KW-1185">Reference proteome</keyword>
<sequence>MRSNMHKSIMKKVHPCLKKKDTAGHGPSRQPLPQGASPVIINITPQRRSSRASDLCRPLSVRVRYKMHGSDRRPEAHQKLLRLPPPHQSPHQTGPTPLIGRRFVIPSRSHNFELMMDVPTAQF</sequence>
<proteinExistence type="predicted"/>
<evidence type="ECO:0000256" key="1">
    <source>
        <dbReference type="SAM" id="MobiDB-lite"/>
    </source>
</evidence>
<accession>A0AAV2N7D6</accession>
<name>A0AAV2N7D6_9HYME</name>
<evidence type="ECO:0000313" key="3">
    <source>
        <dbReference type="Proteomes" id="UP001497644"/>
    </source>
</evidence>
<feature type="compositionally biased region" description="Basic and acidic residues" evidence="1">
    <location>
        <begin position="68"/>
        <end position="78"/>
    </location>
</feature>
<organism evidence="2 3">
    <name type="scientific">Lasius platythorax</name>
    <dbReference type="NCBI Taxonomy" id="488582"/>
    <lineage>
        <taxon>Eukaryota</taxon>
        <taxon>Metazoa</taxon>
        <taxon>Ecdysozoa</taxon>
        <taxon>Arthropoda</taxon>
        <taxon>Hexapoda</taxon>
        <taxon>Insecta</taxon>
        <taxon>Pterygota</taxon>
        <taxon>Neoptera</taxon>
        <taxon>Endopterygota</taxon>
        <taxon>Hymenoptera</taxon>
        <taxon>Apocrita</taxon>
        <taxon>Aculeata</taxon>
        <taxon>Formicoidea</taxon>
        <taxon>Formicidae</taxon>
        <taxon>Formicinae</taxon>
        <taxon>Lasius</taxon>
        <taxon>Lasius</taxon>
    </lineage>
</organism>
<gene>
    <name evidence="2" type="ORF">LPLAT_LOCUS1986</name>
</gene>
<feature type="region of interest" description="Disordered" evidence="1">
    <location>
        <begin position="1"/>
        <end position="38"/>
    </location>
</feature>
<dbReference type="Proteomes" id="UP001497644">
    <property type="component" value="Chromosome 11"/>
</dbReference>